<evidence type="ECO:0000256" key="4">
    <source>
        <dbReference type="ARBA" id="ARBA00022840"/>
    </source>
</evidence>
<accession>A0A1V4IRB5</accession>
<evidence type="ECO:0000256" key="2">
    <source>
        <dbReference type="ARBA" id="ARBA00022801"/>
    </source>
</evidence>
<dbReference type="InterPro" id="IPR014016">
    <property type="entry name" value="UvrD-like_ATP-bd"/>
</dbReference>
<protein>
    <submittedName>
        <fullName evidence="7">ATP-dependent DNA helicase PcrA</fullName>
        <ecNumber evidence="7">3.6.4.12</ecNumber>
    </submittedName>
</protein>
<dbReference type="InterPro" id="IPR027417">
    <property type="entry name" value="P-loop_NTPase"/>
</dbReference>
<organism evidence="7 8">
    <name type="scientific">Clostridium oryzae</name>
    <dbReference type="NCBI Taxonomy" id="1450648"/>
    <lineage>
        <taxon>Bacteria</taxon>
        <taxon>Bacillati</taxon>
        <taxon>Bacillota</taxon>
        <taxon>Clostridia</taxon>
        <taxon>Eubacteriales</taxon>
        <taxon>Clostridiaceae</taxon>
        <taxon>Clostridium</taxon>
    </lineage>
</organism>
<name>A0A1V4IRB5_9CLOT</name>
<dbReference type="GO" id="GO:0005524">
    <property type="term" value="F:ATP binding"/>
    <property type="evidence" value="ECO:0007669"/>
    <property type="project" value="UniProtKB-UniRule"/>
</dbReference>
<dbReference type="InterPro" id="IPR027785">
    <property type="entry name" value="UvrD-like_helicase_C"/>
</dbReference>
<dbReference type="GO" id="GO:0000725">
    <property type="term" value="P:recombinational repair"/>
    <property type="evidence" value="ECO:0007669"/>
    <property type="project" value="TreeGrafter"/>
</dbReference>
<feature type="binding site" evidence="5">
    <location>
        <begin position="21"/>
        <end position="28"/>
    </location>
    <ligand>
        <name>ATP</name>
        <dbReference type="ChEBI" id="CHEBI:30616"/>
    </ligand>
</feature>
<dbReference type="EC" id="3.6.4.12" evidence="7"/>
<proteinExistence type="predicted"/>
<dbReference type="CDD" id="cd18809">
    <property type="entry name" value="SF1_C_RecD"/>
    <property type="match status" value="1"/>
</dbReference>
<dbReference type="PANTHER" id="PTHR11070:SF67">
    <property type="entry name" value="DNA 3'-5' HELICASE"/>
    <property type="match status" value="1"/>
</dbReference>
<keyword evidence="1 5" id="KW-0547">Nucleotide-binding</keyword>
<dbReference type="Proteomes" id="UP000190080">
    <property type="component" value="Unassembled WGS sequence"/>
</dbReference>
<dbReference type="Pfam" id="PF00580">
    <property type="entry name" value="UvrD-helicase"/>
    <property type="match status" value="2"/>
</dbReference>
<evidence type="ECO:0000313" key="8">
    <source>
        <dbReference type="Proteomes" id="UP000190080"/>
    </source>
</evidence>
<dbReference type="GO" id="GO:0016787">
    <property type="term" value="F:hydrolase activity"/>
    <property type="evidence" value="ECO:0007669"/>
    <property type="project" value="UniProtKB-UniRule"/>
</dbReference>
<keyword evidence="8" id="KW-1185">Reference proteome</keyword>
<keyword evidence="4 5" id="KW-0067">ATP-binding</keyword>
<gene>
    <name evidence="7" type="primary">pcrA_2</name>
    <name evidence="7" type="ORF">CLORY_16980</name>
</gene>
<dbReference type="PROSITE" id="PS51198">
    <property type="entry name" value="UVRD_HELICASE_ATP_BIND"/>
    <property type="match status" value="1"/>
</dbReference>
<dbReference type="STRING" id="1450648.CLORY_16980"/>
<dbReference type="GO" id="GO:0003677">
    <property type="term" value="F:DNA binding"/>
    <property type="evidence" value="ECO:0007669"/>
    <property type="project" value="InterPro"/>
</dbReference>
<dbReference type="RefSeq" id="WP_079423264.1">
    <property type="nucleotide sequence ID" value="NZ_MZGV01000014.1"/>
</dbReference>
<dbReference type="PANTHER" id="PTHR11070">
    <property type="entry name" value="UVRD / RECB / PCRA DNA HELICASE FAMILY MEMBER"/>
    <property type="match status" value="1"/>
</dbReference>
<keyword evidence="3 5" id="KW-0347">Helicase</keyword>
<evidence type="ECO:0000259" key="6">
    <source>
        <dbReference type="PROSITE" id="PS51198"/>
    </source>
</evidence>
<evidence type="ECO:0000256" key="1">
    <source>
        <dbReference type="ARBA" id="ARBA00022741"/>
    </source>
</evidence>
<reference evidence="7 8" key="1">
    <citation type="submission" date="2017-03" db="EMBL/GenBank/DDBJ databases">
        <title>Genome sequence of Clostridium oryzae DSM 28571.</title>
        <authorList>
            <person name="Poehlein A."/>
            <person name="Daniel R."/>
        </authorList>
    </citation>
    <scope>NUCLEOTIDE SEQUENCE [LARGE SCALE GENOMIC DNA]</scope>
    <source>
        <strain evidence="7 8">DSM 28571</strain>
    </source>
</reference>
<feature type="domain" description="UvrD-like helicase ATP-binding" evidence="6">
    <location>
        <begin position="1"/>
        <end position="231"/>
    </location>
</feature>
<dbReference type="EMBL" id="MZGV01000014">
    <property type="protein sequence ID" value="OPJ62568.1"/>
    <property type="molecule type" value="Genomic_DNA"/>
</dbReference>
<dbReference type="Pfam" id="PF13538">
    <property type="entry name" value="UvrD_C_2"/>
    <property type="match status" value="1"/>
</dbReference>
<keyword evidence="2 5" id="KW-0378">Hydrolase</keyword>
<dbReference type="AlphaFoldDB" id="A0A1V4IRB5"/>
<dbReference type="InterPro" id="IPR000212">
    <property type="entry name" value="DNA_helicase_UvrD/REP"/>
</dbReference>
<dbReference type="Gene3D" id="3.40.50.300">
    <property type="entry name" value="P-loop containing nucleotide triphosphate hydrolases"/>
    <property type="match status" value="2"/>
</dbReference>
<dbReference type="GO" id="GO:0005829">
    <property type="term" value="C:cytosol"/>
    <property type="evidence" value="ECO:0007669"/>
    <property type="project" value="TreeGrafter"/>
</dbReference>
<evidence type="ECO:0000313" key="7">
    <source>
        <dbReference type="EMBL" id="OPJ62568.1"/>
    </source>
</evidence>
<evidence type="ECO:0000256" key="5">
    <source>
        <dbReference type="PROSITE-ProRule" id="PRU00560"/>
    </source>
</evidence>
<dbReference type="GO" id="GO:0043138">
    <property type="term" value="F:3'-5' DNA helicase activity"/>
    <property type="evidence" value="ECO:0007669"/>
    <property type="project" value="TreeGrafter"/>
</dbReference>
<comment type="caution">
    <text evidence="7">The sequence shown here is derived from an EMBL/GenBank/DDBJ whole genome shotgun (WGS) entry which is preliminary data.</text>
</comment>
<evidence type="ECO:0000256" key="3">
    <source>
        <dbReference type="ARBA" id="ARBA00022806"/>
    </source>
</evidence>
<sequence length="505" mass="58599">MKLSPVQKQIVKLPGNLIVRASAGTGKTHTMVSKITYDIGQHHSHKVIAAITFTIKAAREIKNRLTIDIDRQFIGTNNSFAIEEIIKPFMKDVYGNDYKVDMSTDYSAKVRTFQEGIDKIRVDKVLCSYKDNKKNFIFQLALDILKKSKVCQLYLQAKYFKIYVDEYQDCDKDMHEFFMYICEKLQIDTFVVGDEKQSIYIWRGAYPDAFLSIWKREDFNKEFMGDNFRSCQQIQNYSNLLCKETRGLYKKVTNLQSIYLINTTKAKWMDAVLEYIDTNEKTALLRYSKLNAKEGADKLSLKGTKFVYIPPTPIADITTDVAWLYNAIANYFIVDTYSAYDLLEEVPDEAIGNKKVVSYVKKTLAVLDECIKKADIDNFEKQMDNFASYFSYNTKREHIDKLYTTIVDESFHPAFNVDQLNRIAITFHSSKGLEFEQVIVFASDYRLSDAESIYNHYVAVTRAKTKLIIINLGEYNDNIYHDRLESIFGDSQLRIEDVVTVVDRR</sequence>
<dbReference type="OrthoDB" id="9810135at2"/>
<dbReference type="SUPFAM" id="SSF52540">
    <property type="entry name" value="P-loop containing nucleoside triphosphate hydrolases"/>
    <property type="match status" value="1"/>
</dbReference>